<dbReference type="GO" id="GO:0006397">
    <property type="term" value="P:mRNA processing"/>
    <property type="evidence" value="ECO:0007669"/>
    <property type="project" value="InterPro"/>
</dbReference>
<dbReference type="GO" id="GO:0020037">
    <property type="term" value="F:heme binding"/>
    <property type="evidence" value="ECO:0007669"/>
    <property type="project" value="InterPro"/>
</dbReference>
<dbReference type="GO" id="GO:0000445">
    <property type="term" value="C:THO complex part of transcription export complex"/>
    <property type="evidence" value="ECO:0007669"/>
    <property type="project" value="InterPro"/>
</dbReference>
<dbReference type="InterPro" id="IPR036400">
    <property type="entry name" value="Cyt_B5-like_heme/steroid_sf"/>
</dbReference>
<feature type="transmembrane region" description="Helical" evidence="15">
    <location>
        <begin position="2045"/>
        <end position="2067"/>
    </location>
</feature>
<feature type="domain" description="Cytochrome b5 heme-binding" evidence="16">
    <location>
        <begin position="93"/>
        <end position="169"/>
    </location>
</feature>
<dbReference type="Gene3D" id="3.40.50.80">
    <property type="entry name" value="Nucleotide-binding domain of ferredoxin-NADP reductase (FNR) module"/>
    <property type="match status" value="1"/>
</dbReference>
<feature type="transmembrane region" description="Helical" evidence="15">
    <location>
        <begin position="2594"/>
        <end position="2611"/>
    </location>
</feature>
<keyword evidence="3" id="KW-0349">Heme</keyword>
<dbReference type="GO" id="GO:0015379">
    <property type="term" value="F:potassium:chloride symporter activity"/>
    <property type="evidence" value="ECO:0007669"/>
    <property type="project" value="TreeGrafter"/>
</dbReference>
<sequence length="2858" mass="323805">MLTTISFYSSIKISNSIEKMLPTNFSRAHFFSKYSQTLSGFSKSHLMGCSATSKLDMSRKSGKVVGVRPGRSMLHWMNHCRNSSDMAKTGGKILNVTTEMLKKHSTLDDLWIAIQGKVYNVTPYVDFHPGGADILLQAAGSDGTALFNKHHPWVNFDSILKNCFVGYLNKIFTSGEHQLTSNQFLNCGKIVEENIKCSWCRKLDNIELLIYIESQKLFIGMCIVCVTSTSVHLIIHLCNVDLMFNWDLICKACPVESKINQCTDGQVRITIKTLESIIENGEIVKISKEISNHDKYQFKICKLDKIVKLAKDIFMFVLLLPFETAINVTIGCHMFWRLNDEKINSVQRPYTPVSNSMHEFENESFTCSLCFIIKLYDNGEMSSAIKQLKQGDQVEISRHFPSNTFDPVKLHNASKLIFLAAGTGLTPFCTLTPYSLKYTTASEILILIFNERKCDIFFEEEFRLLCDRYAKRLKIVRFLSKPEKSDLEQRGRVSNEILQEHLPKFQTDYYTFICGPNGFCQAAAKKIPICFFCFVYNFILQNCIAVITAGTSPYDLNFMRARKGKSKRGGKGSKKGVVTKFDPEGALRHGFDGSLLPPARQTASIFRQPVTIVTTSSKHSKPAPVSEIKRSVGRMDKPFQMFALKRLQGLRATSISTGNFIALSEPLAPPSKIIPVGPGIGGDVACLSVAYSLQHPSTGLPITGQTGPKKSLDSNPGANVNPDQPLFQAVVITEDDVLLQQKRVIDARRRLEEALKQFASEWLVINVPKGGKSQEIDLKNKMASKIIDPVMRRKLLADGDGQGDERCLNLIGQEIVDYFNCQDVDLVKQEEIKDLLRRADMAMLRSSLLRQSLLKELEYFRNLGQDYDKQRAVQLEMVEKYRLEVESAKLLRKHREQCHLMAQLINQYPTREQSEQKKAELLKEVEEAKRKSQELKQTFELRKNQIHLMLLSMTAFTKIIKESKRKEFIIVREWKNLYQYGKEVHDAVLVDRPNHETQIDLDFFFPYYGFRFNYTFISPNGFISFGRSKWIQPPYTFPNPKWPERQDPSFIAPFLSRATFQYTGSSRISNVWYRTVHRTVASSGDEVNFYSKKSQNQDVNFLQSQTEKPKYRRIHSGYVEDDQLLDLLTSDLQDGVNGANGFRALHALIVTWERMAFGGAPKIVNLQDYENAKRWQNTFQLVILTDEIRSYTIFNYATLNWTSSTDAGSLRGRGGYQSAIAGFNGGNGTGFTAMPYSARGEIFKLATFSSVSVPGRWMYRVDEEIIRGGCSNASSGYLVIAPDRGTMLGGIAVNITGQCLMPRSTVHVLFDELVVICNRLSIHRAQCVLPKFHRVGLVSVKISSDGGRTYPYIGIFYFVPPDRAVPGVVLRRDVLNYQLNAFDNPTPDLLSITWSPKNLTNIPNAKVTIDLFGYWENAELHKFERVGIIAENVNNVGFYEFSPKKLPRPKDPALLDKWKNYDFGVVRVSVKDRTDLGVLYSMLTSFSWYFLPDWEKNLGPNWALKRCIDWYEKDGKWRNFWMDLQPCPCTLDQALFDVGRFMPYLECDMNGDGGCYYHRGSSHCVMSTHAAWTGGQTVCCYDFDGWLLHSDDFEDLDVLRYYSPGLPYRAHMFGSYPYQMPPYIPSLSNWFHDLAPYHMCCRFADKCSFLFWRRQTRSCQGYIPPAAGFAYGGVHFITFDGVKYRFNGKGYYLLMKSDHPQHKLTVQIRLEQPPKTRWDVYPNSTIITGVALRENDSDVVQILARKEFRRWRYKTDVFVRGILRHFDTFDTKVQQFKGLNVWSPARNFDQSEMHIQLLSGAGVVVREKSGMLDVTVTLPSSFIQSKTRKVRYSTYGLLGVYNENADDDLQPPNTRHVSVSGKQCYVLPEASTLYYEFGKVDGSNAFIGPVLFHDFSQPLNNPLLFSQSNYRPSFDDLEIKGKAALEIRNDDIQRACQNNVPCKQMFVSTGVKSWAIYTKNAEEQFLSIQASGSKKWLSCGPLWKAVGAVKMPPGNNYLNGVTVTFSCRPEYFLHGTIQRTCIDGTWTPGWHVWCRTKSEEYALKWTTGILSTLLFLMFFFSIFYYCYRVHWLPKYRRRIAGKKCQTDQIKLPKVLQNHSIPLKIFYLNMGSSNDSSNPDETTAVGKVSDIMHVCKSSQDSRCVPVGEYVQKSEALLENRFKKSAKLGTMLGVFLPTIQNIFGVIMFIRLHWIVGMAGLIQSLIIVSMCSCLTFLTSISLSAIATNGVFEEGGPYFVISRNLSPEFGAAIGILFFLANAVATAMYVVGHVEVFLTYVAQDLPQFGTAMLRTDEEMANNFRIYGTILLLIIVCIAACGVKVTQTFAPISLFCVIISIIGIYTGSFVYNTTGSERICMVGEKAIKRLPLIMNGTLDSSCTKEENGTLWNLYCKVYSSGNGTICDPYFLNNNVTLRIVRHGMLSQHYKNNLHSYYMKAGEAAPGEKGISGVEVTQDITSTFYTLLAIYFPAVTGIMTGCNLSGDLADPQHSIPVGTIAAQLTTSFVFISYTVFYGMSIDRALLMDKYGESLGGSLVSGQLSWPTEWLVVVGCMASTFGAGLQSLFSAARLIQAVAKDNLVAKLQSFGKVTSKNEPCRALLLSAFIAELTILIGAVDHIAPIVDFFFLICYCFINIACTLQTLLKMPNWRPRFKYYHWTLSLLGAILGFFIMFSTHFDYAVIVLIMCLCIYKYVEYHGEKKEWGHGTEGFRFTTAHYALTKLEDKDLHPKNWRPHVLLFIKPDKTKEQIMKDPALLFAAALEEGGGFLMLTTFIEMKGENNFMNQLISTETTKLKDVLKLMKIKAYVRVIPCKDVAEAVWIHTLGAGIGGLRPNIIITDWPQRLKTWKMTNIPYFIDAQHPNL</sequence>
<dbReference type="Pfam" id="PF05615">
    <property type="entry name" value="THOC7"/>
    <property type="match status" value="1"/>
</dbReference>
<gene>
    <name evidence="22" type="primary">Slc12a4</name>
    <name evidence="22" type="ORF">T4A_5977</name>
</gene>
<feature type="compositionally biased region" description="Polar residues" evidence="14">
    <location>
        <begin position="703"/>
        <end position="719"/>
    </location>
</feature>
<evidence type="ECO:0000256" key="9">
    <source>
        <dbReference type="ARBA" id="ARBA00023136"/>
    </source>
</evidence>
<dbReference type="InterPro" id="IPR017938">
    <property type="entry name" value="Riboflavin_synthase-like_b-brl"/>
</dbReference>
<evidence type="ECO:0000256" key="14">
    <source>
        <dbReference type="SAM" id="MobiDB-lite"/>
    </source>
</evidence>
<dbReference type="InterPro" id="IPR018506">
    <property type="entry name" value="Cyt_B5_heme-BS"/>
</dbReference>
<dbReference type="InterPro" id="IPR025884">
    <property type="entry name" value="MeCpG-bd_2/3_C_dom"/>
</dbReference>
<dbReference type="PANTHER" id="PTHR11827">
    <property type="entry name" value="SOLUTE CARRIER FAMILY 12, CATION COTRANSPORTERS"/>
    <property type="match status" value="1"/>
</dbReference>
<dbReference type="Pfam" id="PF00970">
    <property type="entry name" value="FAD_binding_6"/>
    <property type="match status" value="1"/>
</dbReference>
<comment type="subcellular location">
    <subcellularLocation>
        <location evidence="2">Membrane</location>
        <topology evidence="2">Multi-pass membrane protein</topology>
    </subcellularLocation>
    <subcellularLocation>
        <location evidence="1">Nucleus</location>
    </subcellularLocation>
</comment>
<dbReference type="FunFam" id="3.10.120.10:FF:000001">
    <property type="entry name" value="Cytochrome b5 reductase 4"/>
    <property type="match status" value="1"/>
</dbReference>
<feature type="transmembrane region" description="Helical" evidence="15">
    <location>
        <begin position="2166"/>
        <end position="2187"/>
    </location>
</feature>
<evidence type="ECO:0000256" key="12">
    <source>
        <dbReference type="PROSITE-ProRule" id="PRU00302"/>
    </source>
</evidence>
<dbReference type="GO" id="GO:0007160">
    <property type="term" value="P:cell-matrix adhesion"/>
    <property type="evidence" value="ECO:0007669"/>
    <property type="project" value="InterPro"/>
</dbReference>
<dbReference type="InterPro" id="IPR001199">
    <property type="entry name" value="Cyt_B5-like_heme/steroid-bd"/>
</dbReference>
<organism evidence="22 23">
    <name type="scientific">Trichinella pseudospiralis</name>
    <name type="common">Parasitic roundworm</name>
    <dbReference type="NCBI Taxonomy" id="6337"/>
    <lineage>
        <taxon>Eukaryota</taxon>
        <taxon>Metazoa</taxon>
        <taxon>Ecdysozoa</taxon>
        <taxon>Nematoda</taxon>
        <taxon>Enoplea</taxon>
        <taxon>Dorylaimia</taxon>
        <taxon>Trichinellida</taxon>
        <taxon>Trichinellidae</taxon>
        <taxon>Trichinella</taxon>
    </lineage>
</organism>
<dbReference type="Gene3D" id="2.60.40.10">
    <property type="entry name" value="Immunoglobulins"/>
    <property type="match status" value="1"/>
</dbReference>
<evidence type="ECO:0000259" key="19">
    <source>
        <dbReference type="PROSITE" id="PS51220"/>
    </source>
</evidence>
<comment type="caution">
    <text evidence="22">The sequence shown here is derived from an EMBL/GenBank/DDBJ whole genome shotgun (WGS) entry which is preliminary data.</text>
</comment>
<feature type="domain" description="AMOP" evidence="17">
    <location>
        <begin position="1499"/>
        <end position="1654"/>
    </location>
</feature>
<dbReference type="GO" id="GO:0007268">
    <property type="term" value="P:chemical synaptic transmission"/>
    <property type="evidence" value="ECO:0007669"/>
    <property type="project" value="TreeGrafter"/>
</dbReference>
<dbReference type="SMART" id="SM00539">
    <property type="entry name" value="NIDO"/>
    <property type="match status" value="1"/>
</dbReference>
<dbReference type="GO" id="GO:1990573">
    <property type="term" value="P:potassium ion import across plasma membrane"/>
    <property type="evidence" value="ECO:0007669"/>
    <property type="project" value="TreeGrafter"/>
</dbReference>
<evidence type="ECO:0000256" key="3">
    <source>
        <dbReference type="ARBA" id="ARBA00022617"/>
    </source>
</evidence>
<evidence type="ECO:0000259" key="20">
    <source>
        <dbReference type="PROSITE" id="PS51233"/>
    </source>
</evidence>
<dbReference type="Pfam" id="PF14048">
    <property type="entry name" value="MBD_C"/>
    <property type="match status" value="1"/>
</dbReference>
<keyword evidence="13" id="KW-0175">Coiled coil</keyword>
<dbReference type="InterPro" id="IPR005533">
    <property type="entry name" value="AMOP_dom"/>
</dbReference>
<feature type="transmembrane region" description="Helical" evidence="15">
    <location>
        <begin position="2617"/>
        <end position="2638"/>
    </location>
</feature>
<evidence type="ECO:0000256" key="2">
    <source>
        <dbReference type="ARBA" id="ARBA00004141"/>
    </source>
</evidence>
<keyword evidence="12" id="KW-0768">Sushi</keyword>
<dbReference type="InterPro" id="IPR001846">
    <property type="entry name" value="VWF_type-D"/>
</dbReference>
<dbReference type="CDD" id="cd06183">
    <property type="entry name" value="cyt_b5_reduct_like"/>
    <property type="match status" value="1"/>
</dbReference>
<evidence type="ECO:0000259" key="21">
    <source>
        <dbReference type="PROSITE" id="PS51384"/>
    </source>
</evidence>
<dbReference type="Pfam" id="PF00324">
    <property type="entry name" value="AA_permease"/>
    <property type="match status" value="2"/>
</dbReference>
<evidence type="ECO:0000256" key="15">
    <source>
        <dbReference type="SAM" id="Phobius"/>
    </source>
</evidence>
<dbReference type="EMBL" id="JYDR01000002">
    <property type="protein sequence ID" value="KRY79112.1"/>
    <property type="molecule type" value="Genomic_DNA"/>
</dbReference>
<protein>
    <recommendedName>
        <fullName evidence="24">Cytochrome b5 reductase 4</fullName>
    </recommendedName>
</protein>
<keyword evidence="4 15" id="KW-0812">Transmembrane</keyword>
<dbReference type="InterPro" id="IPR008501">
    <property type="entry name" value="THOC7/Mft1"/>
</dbReference>
<dbReference type="SUPFAM" id="SSF63380">
    <property type="entry name" value="Riboflavin synthase domain-like"/>
    <property type="match status" value="1"/>
</dbReference>
<dbReference type="InterPro" id="IPR000436">
    <property type="entry name" value="Sushi_SCR_CCP_dom"/>
</dbReference>
<feature type="transmembrane region" description="Helical" evidence="15">
    <location>
        <begin position="2199"/>
        <end position="2224"/>
    </location>
</feature>
<feature type="transmembrane region" description="Helical" evidence="15">
    <location>
        <begin position="2245"/>
        <end position="2266"/>
    </location>
</feature>
<dbReference type="GO" id="GO:0045202">
    <property type="term" value="C:synapse"/>
    <property type="evidence" value="ECO:0007669"/>
    <property type="project" value="GOC"/>
</dbReference>
<evidence type="ECO:0000256" key="1">
    <source>
        <dbReference type="ARBA" id="ARBA00004123"/>
    </source>
</evidence>
<dbReference type="GO" id="GO:0006884">
    <property type="term" value="P:cell volume homeostasis"/>
    <property type="evidence" value="ECO:0007669"/>
    <property type="project" value="TreeGrafter"/>
</dbReference>
<dbReference type="Pfam" id="PF16564">
    <property type="entry name" value="MBDa"/>
    <property type="match status" value="1"/>
</dbReference>
<keyword evidence="9 15" id="KW-0472">Membrane</keyword>
<dbReference type="InterPro" id="IPR004842">
    <property type="entry name" value="SLC12A_fam"/>
</dbReference>
<dbReference type="Gene3D" id="1.20.1740.10">
    <property type="entry name" value="Amino acid/polyamine transporter I"/>
    <property type="match status" value="1"/>
</dbReference>
<dbReference type="PANTHER" id="PTHR11827:SF53">
    <property type="entry name" value="K+_CL-COTRANSPORTER"/>
    <property type="match status" value="1"/>
</dbReference>
<dbReference type="Pfam" id="PF00094">
    <property type="entry name" value="VWD"/>
    <property type="match status" value="1"/>
</dbReference>
<dbReference type="Gene3D" id="3.10.120.10">
    <property type="entry name" value="Cytochrome b5-like heme/steroid binding domain"/>
    <property type="match status" value="1"/>
</dbReference>
<dbReference type="InterPro" id="IPR017927">
    <property type="entry name" value="FAD-bd_FR_type"/>
</dbReference>
<evidence type="ECO:0000313" key="22">
    <source>
        <dbReference type="EMBL" id="KRY79112.1"/>
    </source>
</evidence>
<dbReference type="InterPro" id="IPR003886">
    <property type="entry name" value="NIDO_dom"/>
</dbReference>
<dbReference type="PROSITE" id="PS50923">
    <property type="entry name" value="SUSHI"/>
    <property type="match status" value="1"/>
</dbReference>
<keyword evidence="10 12" id="KW-1015">Disulfide bond</keyword>
<feature type="domain" description="NIDO" evidence="19">
    <location>
        <begin position="1100"/>
        <end position="1264"/>
    </location>
</feature>
<evidence type="ECO:0000256" key="5">
    <source>
        <dbReference type="ARBA" id="ARBA00022723"/>
    </source>
</evidence>
<dbReference type="GO" id="GO:0005886">
    <property type="term" value="C:plasma membrane"/>
    <property type="evidence" value="ECO:0007669"/>
    <property type="project" value="TreeGrafter"/>
</dbReference>
<name>A0A0V1EZG1_TRIPS</name>
<keyword evidence="7" id="KW-0560">Oxidoreductase</keyword>
<feature type="transmembrane region" description="Helical" evidence="15">
    <location>
        <begin position="2298"/>
        <end position="2319"/>
    </location>
</feature>
<evidence type="ECO:0000313" key="23">
    <source>
        <dbReference type="Proteomes" id="UP000054632"/>
    </source>
</evidence>
<dbReference type="PROSITE" id="PS51384">
    <property type="entry name" value="FAD_FR"/>
    <property type="match status" value="1"/>
</dbReference>
<dbReference type="InterPro" id="IPR001433">
    <property type="entry name" value="OxRdtase_FAD/NAD-bd"/>
</dbReference>
<evidence type="ECO:0000256" key="11">
    <source>
        <dbReference type="ARBA" id="ARBA00023242"/>
    </source>
</evidence>
<feature type="region of interest" description="Disordered" evidence="14">
    <location>
        <begin position="700"/>
        <end position="719"/>
    </location>
</feature>
<feature type="domain" description="VWFD" evidence="20">
    <location>
        <begin position="1666"/>
        <end position="1873"/>
    </location>
</feature>
<dbReference type="InterPro" id="IPR035976">
    <property type="entry name" value="Sushi/SCR/CCP_sf"/>
</dbReference>
<dbReference type="InterPro" id="IPR032343">
    <property type="entry name" value="MBD2/MBD3_p55-bd"/>
</dbReference>
<evidence type="ECO:0000256" key="4">
    <source>
        <dbReference type="ARBA" id="ARBA00022692"/>
    </source>
</evidence>
<evidence type="ECO:0000256" key="6">
    <source>
        <dbReference type="ARBA" id="ARBA00022989"/>
    </source>
</evidence>
<dbReference type="GO" id="GO:0055075">
    <property type="term" value="P:potassium ion homeostasis"/>
    <property type="evidence" value="ECO:0007669"/>
    <property type="project" value="TreeGrafter"/>
</dbReference>
<feature type="coiled-coil region" evidence="13">
    <location>
        <begin position="911"/>
        <end position="945"/>
    </location>
</feature>
<dbReference type="SMART" id="SM01117">
    <property type="entry name" value="Cyt-b5"/>
    <property type="match status" value="1"/>
</dbReference>
<feature type="transmembrane region" description="Helical" evidence="15">
    <location>
        <begin position="2493"/>
        <end position="2512"/>
    </location>
</feature>
<evidence type="ECO:0000256" key="8">
    <source>
        <dbReference type="ARBA" id="ARBA00023004"/>
    </source>
</evidence>
<dbReference type="SUPFAM" id="SSF81296">
    <property type="entry name" value="E set domains"/>
    <property type="match status" value="1"/>
</dbReference>
<keyword evidence="11" id="KW-0539">Nucleus</keyword>
<dbReference type="CDD" id="cd00033">
    <property type="entry name" value="CCP"/>
    <property type="match status" value="1"/>
</dbReference>
<evidence type="ECO:0008006" key="24">
    <source>
        <dbReference type="Google" id="ProtNLM"/>
    </source>
</evidence>
<keyword evidence="5" id="KW-0479">Metal-binding</keyword>
<dbReference type="PROSITE" id="PS50255">
    <property type="entry name" value="CYTOCHROME_B5_2"/>
    <property type="match status" value="1"/>
</dbReference>
<evidence type="ECO:0000259" key="18">
    <source>
        <dbReference type="PROSITE" id="PS50923"/>
    </source>
</evidence>
<reference evidence="22 23" key="1">
    <citation type="submission" date="2015-01" db="EMBL/GenBank/DDBJ databases">
        <title>Evolution of Trichinella species and genotypes.</title>
        <authorList>
            <person name="Korhonen P.K."/>
            <person name="Edoardo P."/>
            <person name="Giuseppe L.R."/>
            <person name="Gasser R.B."/>
        </authorList>
    </citation>
    <scope>NUCLEOTIDE SEQUENCE [LARGE SCALE GENOMIC DNA]</scope>
    <source>
        <strain evidence="22">ISS13</strain>
    </source>
</reference>
<dbReference type="SMART" id="SM00032">
    <property type="entry name" value="CCP"/>
    <property type="match status" value="1"/>
</dbReference>
<dbReference type="SUPFAM" id="SSF55856">
    <property type="entry name" value="Cytochrome b5-like heme/steroid binding domain"/>
    <property type="match status" value="1"/>
</dbReference>
<accession>A0A0V1EZG1</accession>
<evidence type="ECO:0000259" key="17">
    <source>
        <dbReference type="PROSITE" id="PS50856"/>
    </source>
</evidence>
<dbReference type="Proteomes" id="UP000054632">
    <property type="component" value="Unassembled WGS sequence"/>
</dbReference>
<dbReference type="Pfam" id="PF00175">
    <property type="entry name" value="NAD_binding_1"/>
    <property type="match status" value="1"/>
</dbReference>
<feature type="domain" description="FAD-binding FR-type" evidence="21">
    <location>
        <begin position="296"/>
        <end position="408"/>
    </location>
</feature>
<dbReference type="GO" id="GO:0016491">
    <property type="term" value="F:oxidoreductase activity"/>
    <property type="evidence" value="ECO:0007669"/>
    <property type="project" value="InterPro"/>
</dbReference>
<dbReference type="GO" id="GO:0055064">
    <property type="term" value="P:chloride ion homeostasis"/>
    <property type="evidence" value="ECO:0007669"/>
    <property type="project" value="TreeGrafter"/>
</dbReference>
<dbReference type="PROSITE" id="PS51233">
    <property type="entry name" value="VWFD"/>
    <property type="match status" value="1"/>
</dbReference>
<dbReference type="SMART" id="SM00723">
    <property type="entry name" value="AMOP"/>
    <property type="match status" value="1"/>
</dbReference>
<evidence type="ECO:0000256" key="13">
    <source>
        <dbReference type="SAM" id="Coils"/>
    </source>
</evidence>
<comment type="caution">
    <text evidence="12">Lacks conserved residue(s) required for the propagation of feature annotation.</text>
</comment>
<evidence type="ECO:0000259" key="16">
    <source>
        <dbReference type="PROSITE" id="PS50255"/>
    </source>
</evidence>
<dbReference type="InterPro" id="IPR014756">
    <property type="entry name" value="Ig_E-set"/>
</dbReference>
<dbReference type="Pfam" id="PF03782">
    <property type="entry name" value="AMOP"/>
    <property type="match status" value="1"/>
</dbReference>
<dbReference type="Pfam" id="PF06119">
    <property type="entry name" value="NIDO"/>
    <property type="match status" value="1"/>
</dbReference>
<dbReference type="PROSITE" id="PS00191">
    <property type="entry name" value="CYTOCHROME_B5_1"/>
    <property type="match status" value="1"/>
</dbReference>
<dbReference type="InterPro" id="IPR039261">
    <property type="entry name" value="FNR_nucleotide-bd"/>
</dbReference>
<feature type="disulfide bond" evidence="12">
    <location>
        <begin position="2007"/>
        <end position="2034"/>
    </location>
</feature>
<dbReference type="Pfam" id="PF00173">
    <property type="entry name" value="Cyt-b5"/>
    <property type="match status" value="1"/>
</dbReference>
<proteinExistence type="predicted"/>
<feature type="domain" description="Sushi" evidence="18">
    <location>
        <begin position="1977"/>
        <end position="2036"/>
    </location>
</feature>
<feature type="transmembrane region" description="Helical" evidence="15">
    <location>
        <begin position="2326"/>
        <end position="2345"/>
    </location>
</feature>
<feature type="transmembrane region" description="Helical" evidence="15">
    <location>
        <begin position="2650"/>
        <end position="2668"/>
    </location>
</feature>
<evidence type="ECO:0000256" key="7">
    <source>
        <dbReference type="ARBA" id="ARBA00023002"/>
    </source>
</evidence>
<dbReference type="InterPro" id="IPR008333">
    <property type="entry name" value="Cbr1-like_FAD-bd_dom"/>
</dbReference>
<dbReference type="InterPro" id="IPR013783">
    <property type="entry name" value="Ig-like_fold"/>
</dbReference>
<dbReference type="PROSITE" id="PS51220">
    <property type="entry name" value="NIDO"/>
    <property type="match status" value="1"/>
</dbReference>
<dbReference type="SUPFAM" id="SSF57535">
    <property type="entry name" value="Complement control module/SCR domain"/>
    <property type="match status" value="1"/>
</dbReference>
<keyword evidence="8" id="KW-0408">Iron</keyword>
<dbReference type="GO" id="GO:0046872">
    <property type="term" value="F:metal ion binding"/>
    <property type="evidence" value="ECO:0007669"/>
    <property type="project" value="UniProtKB-KW"/>
</dbReference>
<dbReference type="Gene3D" id="2.10.70.10">
    <property type="entry name" value="Complement Module, domain 1"/>
    <property type="match status" value="1"/>
</dbReference>
<keyword evidence="6 15" id="KW-1133">Transmembrane helix</keyword>
<dbReference type="Gene3D" id="2.40.30.10">
    <property type="entry name" value="Translation factors"/>
    <property type="match status" value="1"/>
</dbReference>
<dbReference type="SUPFAM" id="SSF52343">
    <property type="entry name" value="Ferredoxin reductase-like, C-terminal NADP-linked domain"/>
    <property type="match status" value="1"/>
</dbReference>
<evidence type="ECO:0000256" key="10">
    <source>
        <dbReference type="ARBA" id="ARBA00023157"/>
    </source>
</evidence>
<dbReference type="SMART" id="SM00216">
    <property type="entry name" value="VWD"/>
    <property type="match status" value="1"/>
</dbReference>
<dbReference type="InterPro" id="IPR004841">
    <property type="entry name" value="AA-permease/SLC12A_dom"/>
</dbReference>
<dbReference type="PROSITE" id="PS50856">
    <property type="entry name" value="AMOP"/>
    <property type="match status" value="1"/>
</dbReference>